<dbReference type="EMBL" id="KZ772737">
    <property type="protein sequence ID" value="PTQ36213.1"/>
    <property type="molecule type" value="Genomic_DNA"/>
</dbReference>
<dbReference type="AlphaFoldDB" id="A0A2R6WQZ1"/>
<proteinExistence type="predicted"/>
<gene>
    <name evidence="2" type="ORF">MARPO_0065s0026</name>
</gene>
<organism evidence="2 3">
    <name type="scientific">Marchantia polymorpha</name>
    <name type="common">Common liverwort</name>
    <name type="synonym">Marchantia aquatica</name>
    <dbReference type="NCBI Taxonomy" id="3197"/>
    <lineage>
        <taxon>Eukaryota</taxon>
        <taxon>Viridiplantae</taxon>
        <taxon>Streptophyta</taxon>
        <taxon>Embryophyta</taxon>
        <taxon>Marchantiophyta</taxon>
        <taxon>Marchantiopsida</taxon>
        <taxon>Marchantiidae</taxon>
        <taxon>Marchantiales</taxon>
        <taxon>Marchantiaceae</taxon>
        <taxon>Marchantia</taxon>
    </lineage>
</organism>
<feature type="compositionally biased region" description="Basic and acidic residues" evidence="1">
    <location>
        <begin position="147"/>
        <end position="163"/>
    </location>
</feature>
<keyword evidence="3" id="KW-1185">Reference proteome</keyword>
<name>A0A2R6WQZ1_MARPO</name>
<feature type="region of interest" description="Disordered" evidence="1">
    <location>
        <begin position="1"/>
        <end position="163"/>
    </location>
</feature>
<feature type="compositionally biased region" description="Basic and acidic residues" evidence="1">
    <location>
        <begin position="76"/>
        <end position="94"/>
    </location>
</feature>
<sequence>MGEEAARAEDGQPNWGSCDRTGHVRDMAAGSKSRLGLPRGAEQRSVGRGSPNPTQPPVLRAAKLIQPASDGVRSLNSEKRERERERERGTDEVRAPAAPHQLPSSWAPVPSLEQRSGAATSSSSPTSSIAAGREPPRATLRGFVGGREGEREREREREREKVHSSSSACSAARKLAWLACLTHSSVPFSGGWSKACRGDLFLIMSSPNLDGRLLTDLFPIPGSFLPCLGTGNITPHSHVSTKGGSERASELVTGAHTHTHTQRASNRYRSEISQPRKWQRDSTLFGGRLASCSQMVERYERDHRPLGVYEFSPHHPDKFCFRRLAAIMRTLRMSECHRAITRSGLTC</sequence>
<evidence type="ECO:0000313" key="3">
    <source>
        <dbReference type="Proteomes" id="UP000244005"/>
    </source>
</evidence>
<reference evidence="3" key="1">
    <citation type="journal article" date="2017" name="Cell">
        <title>Insights into land plant evolution garnered from the Marchantia polymorpha genome.</title>
        <authorList>
            <person name="Bowman J.L."/>
            <person name="Kohchi T."/>
            <person name="Yamato K.T."/>
            <person name="Jenkins J."/>
            <person name="Shu S."/>
            <person name="Ishizaki K."/>
            <person name="Yamaoka S."/>
            <person name="Nishihama R."/>
            <person name="Nakamura Y."/>
            <person name="Berger F."/>
            <person name="Adam C."/>
            <person name="Aki S.S."/>
            <person name="Althoff F."/>
            <person name="Araki T."/>
            <person name="Arteaga-Vazquez M.A."/>
            <person name="Balasubrmanian S."/>
            <person name="Barry K."/>
            <person name="Bauer D."/>
            <person name="Boehm C.R."/>
            <person name="Briginshaw L."/>
            <person name="Caballero-Perez J."/>
            <person name="Catarino B."/>
            <person name="Chen F."/>
            <person name="Chiyoda S."/>
            <person name="Chovatia M."/>
            <person name="Davies K.M."/>
            <person name="Delmans M."/>
            <person name="Demura T."/>
            <person name="Dierschke T."/>
            <person name="Dolan L."/>
            <person name="Dorantes-Acosta A.E."/>
            <person name="Eklund D.M."/>
            <person name="Florent S.N."/>
            <person name="Flores-Sandoval E."/>
            <person name="Fujiyama A."/>
            <person name="Fukuzawa H."/>
            <person name="Galik B."/>
            <person name="Grimanelli D."/>
            <person name="Grimwood J."/>
            <person name="Grossniklaus U."/>
            <person name="Hamada T."/>
            <person name="Haseloff J."/>
            <person name="Hetherington A.J."/>
            <person name="Higo A."/>
            <person name="Hirakawa Y."/>
            <person name="Hundley H.N."/>
            <person name="Ikeda Y."/>
            <person name="Inoue K."/>
            <person name="Inoue S.I."/>
            <person name="Ishida S."/>
            <person name="Jia Q."/>
            <person name="Kakita M."/>
            <person name="Kanazawa T."/>
            <person name="Kawai Y."/>
            <person name="Kawashima T."/>
            <person name="Kennedy M."/>
            <person name="Kinose K."/>
            <person name="Kinoshita T."/>
            <person name="Kohara Y."/>
            <person name="Koide E."/>
            <person name="Komatsu K."/>
            <person name="Kopischke S."/>
            <person name="Kubo M."/>
            <person name="Kyozuka J."/>
            <person name="Lagercrantz U."/>
            <person name="Lin S.S."/>
            <person name="Lindquist E."/>
            <person name="Lipzen A.M."/>
            <person name="Lu C.W."/>
            <person name="De Luna E."/>
            <person name="Martienssen R.A."/>
            <person name="Minamino N."/>
            <person name="Mizutani M."/>
            <person name="Mizutani M."/>
            <person name="Mochizuki N."/>
            <person name="Monte I."/>
            <person name="Mosher R."/>
            <person name="Nagasaki H."/>
            <person name="Nakagami H."/>
            <person name="Naramoto S."/>
            <person name="Nishitani K."/>
            <person name="Ohtani M."/>
            <person name="Okamoto T."/>
            <person name="Okumura M."/>
            <person name="Phillips J."/>
            <person name="Pollak B."/>
            <person name="Reinders A."/>
            <person name="Rovekamp M."/>
            <person name="Sano R."/>
            <person name="Sawa S."/>
            <person name="Schmid M.W."/>
            <person name="Shirakawa M."/>
            <person name="Solano R."/>
            <person name="Spunde A."/>
            <person name="Suetsugu N."/>
            <person name="Sugano S."/>
            <person name="Sugiyama A."/>
            <person name="Sun R."/>
            <person name="Suzuki Y."/>
            <person name="Takenaka M."/>
            <person name="Takezawa D."/>
            <person name="Tomogane H."/>
            <person name="Tsuzuki M."/>
            <person name="Ueda T."/>
            <person name="Umeda M."/>
            <person name="Ward J.M."/>
            <person name="Watanabe Y."/>
            <person name="Yazaki K."/>
            <person name="Yokoyama R."/>
            <person name="Yoshitake Y."/>
            <person name="Yotsui I."/>
            <person name="Zachgo S."/>
            <person name="Schmutz J."/>
        </authorList>
    </citation>
    <scope>NUCLEOTIDE SEQUENCE [LARGE SCALE GENOMIC DNA]</scope>
    <source>
        <strain evidence="3">Tak-1</strain>
    </source>
</reference>
<accession>A0A2R6WQZ1</accession>
<feature type="compositionally biased region" description="Low complexity" evidence="1">
    <location>
        <begin position="116"/>
        <end position="132"/>
    </location>
</feature>
<feature type="compositionally biased region" description="Basic and acidic residues" evidence="1">
    <location>
        <begin position="1"/>
        <end position="10"/>
    </location>
</feature>
<protein>
    <submittedName>
        <fullName evidence="2">Uncharacterized protein</fullName>
    </submittedName>
</protein>
<dbReference type="Proteomes" id="UP000244005">
    <property type="component" value="Unassembled WGS sequence"/>
</dbReference>
<evidence type="ECO:0000313" key="2">
    <source>
        <dbReference type="EMBL" id="PTQ36213.1"/>
    </source>
</evidence>
<evidence type="ECO:0000256" key="1">
    <source>
        <dbReference type="SAM" id="MobiDB-lite"/>
    </source>
</evidence>